<keyword evidence="5 6" id="KW-0472">Membrane</keyword>
<dbReference type="PANTHER" id="PTHR23506">
    <property type="entry name" value="GH10249P"/>
    <property type="match status" value="1"/>
</dbReference>
<evidence type="ECO:0000256" key="2">
    <source>
        <dbReference type="ARBA" id="ARBA00022448"/>
    </source>
</evidence>
<feature type="transmembrane region" description="Helical" evidence="6">
    <location>
        <begin position="9"/>
        <end position="27"/>
    </location>
</feature>
<dbReference type="InterPro" id="IPR050930">
    <property type="entry name" value="MFS_Vesicular_Transporter"/>
</dbReference>
<keyword evidence="2" id="KW-0813">Transport</keyword>
<dbReference type="Pfam" id="PF07690">
    <property type="entry name" value="MFS_1"/>
    <property type="match status" value="1"/>
</dbReference>
<dbReference type="Gene3D" id="1.20.1250.20">
    <property type="entry name" value="MFS general substrate transporter like domains"/>
    <property type="match status" value="1"/>
</dbReference>
<comment type="subcellular location">
    <subcellularLocation>
        <location evidence="1">Cell membrane</location>
        <topology evidence="1">Multi-pass membrane protein</topology>
    </subcellularLocation>
</comment>
<name>A0A917HHT2_9BACL</name>
<keyword evidence="4 6" id="KW-1133">Transmembrane helix</keyword>
<dbReference type="Proteomes" id="UP000600247">
    <property type="component" value="Unassembled WGS sequence"/>
</dbReference>
<dbReference type="GO" id="GO:0005886">
    <property type="term" value="C:plasma membrane"/>
    <property type="evidence" value="ECO:0007669"/>
    <property type="project" value="UniProtKB-SubCell"/>
</dbReference>
<protein>
    <submittedName>
        <fullName evidence="8">MFS-type transporter YxlH</fullName>
    </submittedName>
</protein>
<evidence type="ECO:0000259" key="7">
    <source>
        <dbReference type="PROSITE" id="PS50850"/>
    </source>
</evidence>
<sequence length="400" mass="42356">MSAASRNQRLLFTSITLLYWISMYAYVPTLSPYLSTRGLSLQLIGIVLGSYGFVQLLIRFPIGIASDRLGKRKPFIVLGMLAATISCLLFIVPGSWLLPLGGRAVAGISASAWVAFTVMYASYFAPGDASKAMGNISVMTVGGQLIGMMISGWSAEALGDAWPFLIGAFLALTGLLLALLLKEPENPMSSNGNGMSFAMIGRVIRTRTLLQVSLLSVLAHSVLFITMFGFTPLKAKMLGAGGLELTGIVLAFMLPHAAASMFTAKSIAPRFGNWTTIGAGFLLSGICTVAMGYSPSLLVLGLTQAVNGFAQGLHIPLLLGLAIRDVNLSGRATAMGLYQAIYAAGMFAGPFLAGWLNESWGLNSGFIFGGAIAAAAVLLCLGWQRSEQRRLLKQHEPDSI</sequence>
<feature type="transmembrane region" description="Helical" evidence="6">
    <location>
        <begin position="104"/>
        <end position="124"/>
    </location>
</feature>
<dbReference type="SUPFAM" id="SSF103473">
    <property type="entry name" value="MFS general substrate transporter"/>
    <property type="match status" value="1"/>
</dbReference>
<comment type="caution">
    <text evidence="8">The sequence shown here is derived from an EMBL/GenBank/DDBJ whole genome shotgun (WGS) entry which is preliminary data.</text>
</comment>
<dbReference type="PANTHER" id="PTHR23506:SF23">
    <property type="entry name" value="GH10249P"/>
    <property type="match status" value="1"/>
</dbReference>
<keyword evidence="9" id="KW-1185">Reference proteome</keyword>
<evidence type="ECO:0000256" key="3">
    <source>
        <dbReference type="ARBA" id="ARBA00022692"/>
    </source>
</evidence>
<feature type="transmembrane region" description="Helical" evidence="6">
    <location>
        <begin position="209"/>
        <end position="231"/>
    </location>
</feature>
<feature type="transmembrane region" description="Helical" evidence="6">
    <location>
        <begin position="362"/>
        <end position="383"/>
    </location>
</feature>
<feature type="transmembrane region" description="Helical" evidence="6">
    <location>
        <begin position="271"/>
        <end position="293"/>
    </location>
</feature>
<evidence type="ECO:0000256" key="4">
    <source>
        <dbReference type="ARBA" id="ARBA00022989"/>
    </source>
</evidence>
<dbReference type="InterPro" id="IPR036259">
    <property type="entry name" value="MFS_trans_sf"/>
</dbReference>
<proteinExistence type="predicted"/>
<dbReference type="AlphaFoldDB" id="A0A917HHT2"/>
<dbReference type="InterPro" id="IPR011701">
    <property type="entry name" value="MFS"/>
</dbReference>
<feature type="transmembrane region" description="Helical" evidence="6">
    <location>
        <begin position="39"/>
        <end position="62"/>
    </location>
</feature>
<dbReference type="RefSeq" id="WP_188891124.1">
    <property type="nucleotide sequence ID" value="NZ_BMHY01000009.1"/>
</dbReference>
<keyword evidence="3 6" id="KW-0812">Transmembrane</keyword>
<dbReference type="InterPro" id="IPR020846">
    <property type="entry name" value="MFS_dom"/>
</dbReference>
<evidence type="ECO:0000313" key="8">
    <source>
        <dbReference type="EMBL" id="GGG80174.1"/>
    </source>
</evidence>
<feature type="domain" description="Major facilitator superfamily (MFS) profile" evidence="7">
    <location>
        <begin position="8"/>
        <end position="388"/>
    </location>
</feature>
<organism evidence="8 9">
    <name type="scientific">Paenibacillus radicis</name>
    <name type="common">ex Gao et al. 2016</name>
    <dbReference type="NCBI Taxonomy" id="1737354"/>
    <lineage>
        <taxon>Bacteria</taxon>
        <taxon>Bacillati</taxon>
        <taxon>Bacillota</taxon>
        <taxon>Bacilli</taxon>
        <taxon>Bacillales</taxon>
        <taxon>Paenibacillaceae</taxon>
        <taxon>Paenibacillus</taxon>
    </lineage>
</organism>
<accession>A0A917HHT2</accession>
<feature type="transmembrane region" description="Helical" evidence="6">
    <location>
        <begin position="305"/>
        <end position="323"/>
    </location>
</feature>
<feature type="transmembrane region" description="Helical" evidence="6">
    <location>
        <begin position="136"/>
        <end position="155"/>
    </location>
</feature>
<feature type="transmembrane region" description="Helical" evidence="6">
    <location>
        <begin position="335"/>
        <end position="356"/>
    </location>
</feature>
<reference evidence="8 9" key="1">
    <citation type="journal article" date="2014" name="Int. J. Syst. Evol. Microbiol.">
        <title>Complete genome sequence of Corynebacterium casei LMG S-19264T (=DSM 44701T), isolated from a smear-ripened cheese.</title>
        <authorList>
            <consortium name="US DOE Joint Genome Institute (JGI-PGF)"/>
            <person name="Walter F."/>
            <person name="Albersmeier A."/>
            <person name="Kalinowski J."/>
            <person name="Ruckert C."/>
        </authorList>
    </citation>
    <scope>NUCLEOTIDE SEQUENCE [LARGE SCALE GENOMIC DNA]</scope>
    <source>
        <strain evidence="8 9">CGMCC 1.15286</strain>
    </source>
</reference>
<dbReference type="EMBL" id="BMHY01000009">
    <property type="protein sequence ID" value="GGG80174.1"/>
    <property type="molecule type" value="Genomic_DNA"/>
</dbReference>
<evidence type="ECO:0000256" key="5">
    <source>
        <dbReference type="ARBA" id="ARBA00023136"/>
    </source>
</evidence>
<feature type="transmembrane region" description="Helical" evidence="6">
    <location>
        <begin position="161"/>
        <end position="181"/>
    </location>
</feature>
<dbReference type="PROSITE" id="PS50850">
    <property type="entry name" value="MFS"/>
    <property type="match status" value="1"/>
</dbReference>
<dbReference type="GO" id="GO:0022857">
    <property type="term" value="F:transmembrane transporter activity"/>
    <property type="evidence" value="ECO:0007669"/>
    <property type="project" value="InterPro"/>
</dbReference>
<gene>
    <name evidence="8" type="primary">yxlH</name>
    <name evidence="8" type="ORF">GCM10010918_41570</name>
</gene>
<feature type="transmembrane region" description="Helical" evidence="6">
    <location>
        <begin position="74"/>
        <end position="98"/>
    </location>
</feature>
<feature type="transmembrane region" description="Helical" evidence="6">
    <location>
        <begin position="237"/>
        <end position="259"/>
    </location>
</feature>
<evidence type="ECO:0000256" key="6">
    <source>
        <dbReference type="SAM" id="Phobius"/>
    </source>
</evidence>
<evidence type="ECO:0000256" key="1">
    <source>
        <dbReference type="ARBA" id="ARBA00004651"/>
    </source>
</evidence>
<evidence type="ECO:0000313" key="9">
    <source>
        <dbReference type="Proteomes" id="UP000600247"/>
    </source>
</evidence>